<comment type="caution">
    <text evidence="2">The sequence shown here is derived from an EMBL/GenBank/DDBJ whole genome shotgun (WGS) entry which is preliminary data.</text>
</comment>
<organism evidence="2 3">
    <name type="scientific">Breznakia pachnodae</name>
    <dbReference type="NCBI Taxonomy" id="265178"/>
    <lineage>
        <taxon>Bacteria</taxon>
        <taxon>Bacillati</taxon>
        <taxon>Bacillota</taxon>
        <taxon>Erysipelotrichia</taxon>
        <taxon>Erysipelotrichales</taxon>
        <taxon>Erysipelotrichaceae</taxon>
        <taxon>Breznakia</taxon>
    </lineage>
</organism>
<dbReference type="RefSeq" id="WP_307410122.1">
    <property type="nucleotide sequence ID" value="NZ_JAUSUR010000007.1"/>
</dbReference>
<protein>
    <submittedName>
        <fullName evidence="2">Murein DD-endopeptidase MepM/ murein hydrolase activator NlpD</fullName>
    </submittedName>
</protein>
<accession>A0ABU0E6H4</accession>
<dbReference type="EMBL" id="JAUSUR010000007">
    <property type="protein sequence ID" value="MDQ0362470.1"/>
    <property type="molecule type" value="Genomic_DNA"/>
</dbReference>
<reference evidence="2 3" key="1">
    <citation type="submission" date="2023-07" db="EMBL/GenBank/DDBJ databases">
        <title>Genomic Encyclopedia of Type Strains, Phase IV (KMG-IV): sequencing the most valuable type-strain genomes for metagenomic binning, comparative biology and taxonomic classification.</title>
        <authorList>
            <person name="Goeker M."/>
        </authorList>
    </citation>
    <scope>NUCLEOTIDE SEQUENCE [LARGE SCALE GENOMIC DNA]</scope>
    <source>
        <strain evidence="2 3">DSM 16784</strain>
    </source>
</reference>
<keyword evidence="2" id="KW-0378">Hydrolase</keyword>
<evidence type="ECO:0000313" key="2">
    <source>
        <dbReference type="EMBL" id="MDQ0362470.1"/>
    </source>
</evidence>
<dbReference type="GO" id="GO:0016787">
    <property type="term" value="F:hydrolase activity"/>
    <property type="evidence" value="ECO:0007669"/>
    <property type="project" value="UniProtKB-KW"/>
</dbReference>
<dbReference type="PANTHER" id="PTHR21666:SF270">
    <property type="entry name" value="MUREIN HYDROLASE ACTIVATOR ENVC"/>
    <property type="match status" value="1"/>
</dbReference>
<dbReference type="InterPro" id="IPR016047">
    <property type="entry name" value="M23ase_b-sheet_dom"/>
</dbReference>
<dbReference type="Proteomes" id="UP001230220">
    <property type="component" value="Unassembled WGS sequence"/>
</dbReference>
<dbReference type="InterPro" id="IPR050570">
    <property type="entry name" value="Cell_wall_metabolism_enzyme"/>
</dbReference>
<gene>
    <name evidence="2" type="ORF">J2S15_003224</name>
</gene>
<dbReference type="PANTHER" id="PTHR21666">
    <property type="entry name" value="PEPTIDASE-RELATED"/>
    <property type="match status" value="1"/>
</dbReference>
<keyword evidence="3" id="KW-1185">Reference proteome</keyword>
<dbReference type="Pfam" id="PF01551">
    <property type="entry name" value="Peptidase_M23"/>
    <property type="match status" value="1"/>
</dbReference>
<dbReference type="CDD" id="cd12797">
    <property type="entry name" value="M23_peptidase"/>
    <property type="match status" value="1"/>
</dbReference>
<sequence length="203" mass="22077">MKRVVKKIAALFFFTVFFILFSFLVLIGGKGNSNSIAEETNVEVITAAGEFVGPYENDNYVITSDVGDRALDGMHMGMDLDAGYGAKIIALTDAVVYRASNTCEPSGGYLGNWCPFDNVASGGGNYVILKFYYEDQDYYMQYAHLATVAVKTGDMVKKGQVIGTQGHSGNSTGSHLHAEVHYGGVYAGSTINWVTPRTFLEFK</sequence>
<dbReference type="Gene3D" id="2.70.70.10">
    <property type="entry name" value="Glucose Permease (Domain IIA)"/>
    <property type="match status" value="1"/>
</dbReference>
<dbReference type="SUPFAM" id="SSF51261">
    <property type="entry name" value="Duplicated hybrid motif"/>
    <property type="match status" value="1"/>
</dbReference>
<name>A0ABU0E6H4_9FIRM</name>
<feature type="domain" description="M23ase beta-sheet core" evidence="1">
    <location>
        <begin position="74"/>
        <end position="185"/>
    </location>
</feature>
<dbReference type="InterPro" id="IPR011055">
    <property type="entry name" value="Dup_hybrid_motif"/>
</dbReference>
<evidence type="ECO:0000313" key="3">
    <source>
        <dbReference type="Proteomes" id="UP001230220"/>
    </source>
</evidence>
<evidence type="ECO:0000259" key="1">
    <source>
        <dbReference type="Pfam" id="PF01551"/>
    </source>
</evidence>
<proteinExistence type="predicted"/>